<feature type="transmembrane region" description="Helical" evidence="1">
    <location>
        <begin position="44"/>
        <end position="63"/>
    </location>
</feature>
<dbReference type="AlphaFoldDB" id="A0A0J8R0N8"/>
<dbReference type="Proteomes" id="UP000054559">
    <property type="component" value="Unassembled WGS sequence"/>
</dbReference>
<protein>
    <submittedName>
        <fullName evidence="2">Uncharacterized protein</fullName>
    </submittedName>
</protein>
<evidence type="ECO:0000256" key="1">
    <source>
        <dbReference type="SAM" id="Phobius"/>
    </source>
</evidence>
<accession>A0A0J8R0N8</accession>
<evidence type="ECO:0000313" key="3">
    <source>
        <dbReference type="Proteomes" id="UP000054559"/>
    </source>
</evidence>
<reference evidence="3" key="1">
    <citation type="journal article" date="2010" name="Genome Res.">
        <title>Population genomic sequencing of Coccidioides fungi reveals recent hybridization and transposon control.</title>
        <authorList>
            <person name="Neafsey D.E."/>
            <person name="Barker B.M."/>
            <person name="Sharpton T.J."/>
            <person name="Stajich J.E."/>
            <person name="Park D.J."/>
            <person name="Whiston E."/>
            <person name="Hung C.-Y."/>
            <person name="McMahan C."/>
            <person name="White J."/>
            <person name="Sykes S."/>
            <person name="Heiman D."/>
            <person name="Young S."/>
            <person name="Zeng Q."/>
            <person name="Abouelleil A."/>
            <person name="Aftuck L."/>
            <person name="Bessette D."/>
            <person name="Brown A."/>
            <person name="FitzGerald M."/>
            <person name="Lui A."/>
            <person name="Macdonald J.P."/>
            <person name="Priest M."/>
            <person name="Orbach M.J."/>
            <person name="Galgiani J.N."/>
            <person name="Kirkland T.N."/>
            <person name="Cole G.T."/>
            <person name="Birren B.W."/>
            <person name="Henn M.R."/>
            <person name="Taylor J.W."/>
            <person name="Rounsley S.D."/>
        </authorList>
    </citation>
    <scope>NUCLEOTIDE SEQUENCE [LARGE SCALE GENOMIC DNA]</scope>
    <source>
        <strain evidence="3">RMSCC 3703</strain>
    </source>
</reference>
<proteinExistence type="predicted"/>
<dbReference type="OrthoDB" id="1689567at2759"/>
<gene>
    <name evidence="2" type="ORF">CISG_06444</name>
</gene>
<keyword evidence="1" id="KW-0812">Transmembrane</keyword>
<dbReference type="STRING" id="454286.A0A0J8R0N8"/>
<keyword evidence="1" id="KW-0472">Membrane</keyword>
<name>A0A0J8R0N8_COCIT</name>
<keyword evidence="1" id="KW-1133">Transmembrane helix</keyword>
<dbReference type="EMBL" id="DS268162">
    <property type="protein sequence ID" value="KMU78291.1"/>
    <property type="molecule type" value="Genomic_DNA"/>
</dbReference>
<sequence>MTLSLLSAATVTNTAFHSFASGGDGDDDLPKFQDQARGQRDLYTQIVISSAVGLIAFLTFCILRTEMESAVQCASTVEDGRFEASRAPGLNVWVDSGFVQN</sequence>
<evidence type="ECO:0000313" key="2">
    <source>
        <dbReference type="EMBL" id="KMU78291.1"/>
    </source>
</evidence>
<organism evidence="2 3">
    <name type="scientific">Coccidioides immitis RMSCC 3703</name>
    <dbReference type="NCBI Taxonomy" id="454286"/>
    <lineage>
        <taxon>Eukaryota</taxon>
        <taxon>Fungi</taxon>
        <taxon>Dikarya</taxon>
        <taxon>Ascomycota</taxon>
        <taxon>Pezizomycotina</taxon>
        <taxon>Eurotiomycetes</taxon>
        <taxon>Eurotiomycetidae</taxon>
        <taxon>Onygenales</taxon>
        <taxon>Onygenaceae</taxon>
        <taxon>Coccidioides</taxon>
    </lineage>
</organism>